<reference evidence="1 2" key="1">
    <citation type="submission" date="2016-03" db="EMBL/GenBank/DDBJ databases">
        <title>Spore heat resistance.</title>
        <authorList>
            <person name="Boekhorst J."/>
            <person name="Berendsen E.M."/>
            <person name="Wells-Bennik M.H."/>
            <person name="Kuipers O.P."/>
        </authorList>
    </citation>
    <scope>NUCLEOTIDE SEQUENCE [LARGE SCALE GENOMIC DNA]</scope>
    <source>
        <strain evidence="1 2">AF16</strain>
    </source>
</reference>
<evidence type="ECO:0000313" key="1">
    <source>
        <dbReference type="EMBL" id="OAO78953.1"/>
    </source>
</evidence>
<evidence type="ECO:0000313" key="2">
    <source>
        <dbReference type="Proteomes" id="UP000078336"/>
    </source>
</evidence>
<comment type="caution">
    <text evidence="1">The sequence shown here is derived from an EMBL/GenBank/DDBJ whole genome shotgun (WGS) entry which is preliminary data.</text>
</comment>
<organism evidence="1 2">
    <name type="scientific">Anoxybacillus flavithermus</name>
    <dbReference type="NCBI Taxonomy" id="33934"/>
    <lineage>
        <taxon>Bacteria</taxon>
        <taxon>Bacillati</taxon>
        <taxon>Bacillota</taxon>
        <taxon>Bacilli</taxon>
        <taxon>Bacillales</taxon>
        <taxon>Anoxybacillaceae</taxon>
        <taxon>Anoxybacillus</taxon>
    </lineage>
</organism>
<protein>
    <submittedName>
        <fullName evidence="1">Uncharacterized protein</fullName>
    </submittedName>
</protein>
<dbReference type="EMBL" id="LUCQ01000094">
    <property type="protein sequence ID" value="OAO78953.1"/>
    <property type="molecule type" value="Genomic_DNA"/>
</dbReference>
<gene>
    <name evidence="1" type="ORF">TAF16_1672</name>
</gene>
<accession>A0A178TC45</accession>
<dbReference type="Proteomes" id="UP000078336">
    <property type="component" value="Unassembled WGS sequence"/>
</dbReference>
<proteinExistence type="predicted"/>
<sequence>MDLAKQIIELDLRRDEMFEQLLELLGDRAYEILRYMQNKY</sequence>
<keyword evidence="2" id="KW-1185">Reference proteome</keyword>
<name>A0A178TC45_9BACL</name>
<dbReference type="AlphaFoldDB" id="A0A178TC45"/>